<feature type="compositionally biased region" description="Basic and acidic residues" evidence="1">
    <location>
        <begin position="23"/>
        <end position="45"/>
    </location>
</feature>
<organism evidence="2 3">
    <name type="scientific">Bacillus salitolerans</name>
    <dbReference type="NCBI Taxonomy" id="1437434"/>
    <lineage>
        <taxon>Bacteria</taxon>
        <taxon>Bacillati</taxon>
        <taxon>Bacillota</taxon>
        <taxon>Bacilli</taxon>
        <taxon>Bacillales</taxon>
        <taxon>Bacillaceae</taxon>
        <taxon>Bacillus</taxon>
    </lineage>
</organism>
<evidence type="ECO:0000256" key="1">
    <source>
        <dbReference type="SAM" id="MobiDB-lite"/>
    </source>
</evidence>
<evidence type="ECO:0008006" key="4">
    <source>
        <dbReference type="Google" id="ProtNLM"/>
    </source>
</evidence>
<comment type="caution">
    <text evidence="2">The sequence shown here is derived from an EMBL/GenBank/DDBJ whole genome shotgun (WGS) entry which is preliminary data.</text>
</comment>
<protein>
    <recommendedName>
        <fullName evidence="4">YpzI family protein</fullName>
    </recommendedName>
</protein>
<dbReference type="RefSeq" id="WP_377930893.1">
    <property type="nucleotide sequence ID" value="NZ_JBHUEM010000055.1"/>
</dbReference>
<reference evidence="3" key="1">
    <citation type="journal article" date="2019" name="Int. J. Syst. Evol. Microbiol.">
        <title>The Global Catalogue of Microorganisms (GCM) 10K type strain sequencing project: providing services to taxonomists for standard genome sequencing and annotation.</title>
        <authorList>
            <consortium name="The Broad Institute Genomics Platform"/>
            <consortium name="The Broad Institute Genome Sequencing Center for Infectious Disease"/>
            <person name="Wu L."/>
            <person name="Ma J."/>
        </authorList>
    </citation>
    <scope>NUCLEOTIDE SEQUENCE [LARGE SCALE GENOMIC DNA]</scope>
    <source>
        <strain evidence="3">CCUG 49339</strain>
    </source>
</reference>
<dbReference type="Proteomes" id="UP001597214">
    <property type="component" value="Unassembled WGS sequence"/>
</dbReference>
<evidence type="ECO:0000313" key="3">
    <source>
        <dbReference type="Proteomes" id="UP001597214"/>
    </source>
</evidence>
<feature type="region of interest" description="Disordered" evidence="1">
    <location>
        <begin position="1"/>
        <end position="45"/>
    </location>
</feature>
<gene>
    <name evidence="2" type="ORF">ACFSCX_24530</name>
</gene>
<accession>A0ABW4LWT4</accession>
<keyword evidence="3" id="KW-1185">Reference proteome</keyword>
<sequence>MPMRDSHKGQQKKMKKGSNAIGQDRDYGNDLAEKNHNERMDKGKR</sequence>
<evidence type="ECO:0000313" key="2">
    <source>
        <dbReference type="EMBL" id="MFD1739654.1"/>
    </source>
</evidence>
<dbReference type="EMBL" id="JBHUEM010000055">
    <property type="protein sequence ID" value="MFD1739654.1"/>
    <property type="molecule type" value="Genomic_DNA"/>
</dbReference>
<name>A0ABW4LWT4_9BACI</name>
<proteinExistence type="predicted"/>